<organism evidence="1">
    <name type="scientific">Niallia circulans</name>
    <name type="common">Bacillus circulans</name>
    <dbReference type="NCBI Taxonomy" id="1397"/>
    <lineage>
        <taxon>Bacteria</taxon>
        <taxon>Bacillati</taxon>
        <taxon>Bacillota</taxon>
        <taxon>Bacilli</taxon>
        <taxon>Bacillales</taxon>
        <taxon>Bacillaceae</taxon>
        <taxon>Niallia</taxon>
    </lineage>
</organism>
<dbReference type="EMBL" id="JAGTPX010000001">
    <property type="protein sequence ID" value="MBR8668055.1"/>
    <property type="molecule type" value="Genomic_DNA"/>
</dbReference>
<comment type="caution">
    <text evidence="1">The sequence shown here is derived from an EMBL/GenBank/DDBJ whole genome shotgun (WGS) entry which is preliminary data.</text>
</comment>
<reference evidence="1" key="1">
    <citation type="submission" date="2021-04" db="EMBL/GenBank/DDBJ databases">
        <title>Genomic analysis of electroactive and textile dye degrading Bacillus circulans strain: DC10 isolated from constructed wetland-microbial fuel cells treating textile dye wastewaters.</title>
        <authorList>
            <person name="Patel D.U."/>
            <person name="Desai C.R."/>
        </authorList>
    </citation>
    <scope>NUCLEOTIDE SEQUENCE</scope>
    <source>
        <strain evidence="1">DC10</strain>
    </source>
</reference>
<gene>
    <name evidence="1" type="ORF">KD144_00770</name>
</gene>
<protein>
    <submittedName>
        <fullName evidence="1">Uncharacterized protein</fullName>
    </submittedName>
</protein>
<proteinExistence type="predicted"/>
<sequence>MSVEKIQELEQQISLLKIQELIKQAYEQGIEDARSKYSYPELLTRSEAMSLLKVGETKMSELMARQDFPVFREAGVKIPYRLLMKWIEKNTQIHEISGKFNKAI</sequence>
<accession>A0A941JH48</accession>
<name>A0A941JH48_NIACI</name>
<evidence type="ECO:0000313" key="1">
    <source>
        <dbReference type="EMBL" id="MBR8668055.1"/>
    </source>
</evidence>
<dbReference type="RefSeq" id="WP_212116732.1">
    <property type="nucleotide sequence ID" value="NZ_JAGTPX020000001.1"/>
</dbReference>
<dbReference type="AlphaFoldDB" id="A0A941JH48"/>